<organism evidence="2 3">
    <name type="scientific">Amycolatopsis acidicola</name>
    <dbReference type="NCBI Taxonomy" id="2596893"/>
    <lineage>
        <taxon>Bacteria</taxon>
        <taxon>Bacillati</taxon>
        <taxon>Actinomycetota</taxon>
        <taxon>Actinomycetes</taxon>
        <taxon>Pseudonocardiales</taxon>
        <taxon>Pseudonocardiaceae</taxon>
        <taxon>Amycolatopsis</taxon>
    </lineage>
</organism>
<proteinExistence type="predicted"/>
<name>A0A5N0VJS5_9PSEU</name>
<keyword evidence="3" id="KW-1185">Reference proteome</keyword>
<evidence type="ECO:0000313" key="2">
    <source>
        <dbReference type="EMBL" id="KAA9166569.1"/>
    </source>
</evidence>
<dbReference type="AlphaFoldDB" id="A0A5N0VJS5"/>
<dbReference type="InterPro" id="IPR032710">
    <property type="entry name" value="NTF2-like_dom_sf"/>
</dbReference>
<dbReference type="Proteomes" id="UP000319769">
    <property type="component" value="Unassembled WGS sequence"/>
</dbReference>
<dbReference type="SUPFAM" id="SSF54427">
    <property type="entry name" value="NTF2-like"/>
    <property type="match status" value="1"/>
</dbReference>
<feature type="domain" description="SnoaL-like" evidence="1">
    <location>
        <begin position="1"/>
        <end position="114"/>
    </location>
</feature>
<dbReference type="InterPro" id="IPR037401">
    <property type="entry name" value="SnoaL-like"/>
</dbReference>
<reference evidence="2" key="1">
    <citation type="submission" date="2019-09" db="EMBL/GenBank/DDBJ databases">
        <authorList>
            <person name="Teo W.F.A."/>
            <person name="Duangmal K."/>
        </authorList>
    </citation>
    <scope>NUCLEOTIDE SEQUENCE [LARGE SCALE GENOMIC DNA]</scope>
    <source>
        <strain evidence="2">K81G1</strain>
    </source>
</reference>
<gene>
    <name evidence="2" type="ORF">FPZ12_002900</name>
</gene>
<dbReference type="Gene3D" id="3.10.450.50">
    <property type="match status" value="1"/>
</dbReference>
<dbReference type="CDD" id="cd00531">
    <property type="entry name" value="NTF2_like"/>
    <property type="match status" value="1"/>
</dbReference>
<dbReference type="EMBL" id="VMNW02000002">
    <property type="protein sequence ID" value="KAA9166569.1"/>
    <property type="molecule type" value="Genomic_DNA"/>
</dbReference>
<dbReference type="Pfam" id="PF13577">
    <property type="entry name" value="SnoaL_4"/>
    <property type="match status" value="1"/>
</dbReference>
<evidence type="ECO:0000259" key="1">
    <source>
        <dbReference type="Pfam" id="PF13577"/>
    </source>
</evidence>
<evidence type="ECO:0000313" key="3">
    <source>
        <dbReference type="Proteomes" id="UP000319769"/>
    </source>
</evidence>
<comment type="caution">
    <text evidence="2">The sequence shown here is derived from an EMBL/GenBank/DDBJ whole genome shotgun (WGS) entry which is preliminary data.</text>
</comment>
<protein>
    <submittedName>
        <fullName evidence="2">Nuclear transport factor 2 family protein</fullName>
    </submittedName>
</protein>
<accession>A0A5N0VJS5</accession>
<sequence>MHLLDDGDAAGWAATFTEDGTFEPPPPGRVISGRRNIADGAAKAAAERAEKGEQHRHWHGMLTVRPAEDGTVWVRCYALIIVTPAGGPSRLNQACVCEDVLVRGDSGWRVRYRRVTRDG</sequence>
<dbReference type="OrthoDB" id="9130903at2"/>